<dbReference type="Proteomes" id="UP000270094">
    <property type="component" value="Unassembled WGS sequence"/>
</dbReference>
<protein>
    <submittedName>
        <fullName evidence="1">Uncharacterized protein</fullName>
    </submittedName>
</protein>
<gene>
    <name evidence="1" type="ORF">SVUK_LOCUS10089</name>
</gene>
<accession>A0A3P7IQA6</accession>
<dbReference type="AlphaFoldDB" id="A0A3P7IQA6"/>
<name>A0A3P7IQA6_STRVU</name>
<dbReference type="EMBL" id="UYYB01094922">
    <property type="protein sequence ID" value="VDM75091.1"/>
    <property type="molecule type" value="Genomic_DNA"/>
</dbReference>
<sequence length="87" mass="9230">MSLVCDCTYLMVHGCPHAAYSLLEAPLKEDTRVRKDNVPLPLTTMLPISSKSLALEGRGTLDAYGSQAATKTVIGGQPAQWVDGGDP</sequence>
<reference evidence="1 2" key="1">
    <citation type="submission" date="2018-11" db="EMBL/GenBank/DDBJ databases">
        <authorList>
            <consortium name="Pathogen Informatics"/>
        </authorList>
    </citation>
    <scope>NUCLEOTIDE SEQUENCE [LARGE SCALE GENOMIC DNA]</scope>
</reference>
<proteinExistence type="predicted"/>
<evidence type="ECO:0000313" key="2">
    <source>
        <dbReference type="Proteomes" id="UP000270094"/>
    </source>
</evidence>
<evidence type="ECO:0000313" key="1">
    <source>
        <dbReference type="EMBL" id="VDM75091.1"/>
    </source>
</evidence>
<keyword evidence="2" id="KW-1185">Reference proteome</keyword>
<organism evidence="1 2">
    <name type="scientific">Strongylus vulgaris</name>
    <name type="common">Blood worm</name>
    <dbReference type="NCBI Taxonomy" id="40348"/>
    <lineage>
        <taxon>Eukaryota</taxon>
        <taxon>Metazoa</taxon>
        <taxon>Ecdysozoa</taxon>
        <taxon>Nematoda</taxon>
        <taxon>Chromadorea</taxon>
        <taxon>Rhabditida</taxon>
        <taxon>Rhabditina</taxon>
        <taxon>Rhabditomorpha</taxon>
        <taxon>Strongyloidea</taxon>
        <taxon>Strongylidae</taxon>
        <taxon>Strongylus</taxon>
    </lineage>
</organism>